<dbReference type="InterPro" id="IPR037523">
    <property type="entry name" value="VOC_core"/>
</dbReference>
<dbReference type="InterPro" id="IPR004360">
    <property type="entry name" value="Glyas_Fos-R_dOase_dom"/>
</dbReference>
<evidence type="ECO:0000313" key="3">
    <source>
        <dbReference type="Proteomes" id="UP001291653"/>
    </source>
</evidence>
<dbReference type="PROSITE" id="PS51819">
    <property type="entry name" value="VOC"/>
    <property type="match status" value="1"/>
</dbReference>
<protein>
    <submittedName>
        <fullName evidence="2">VOC family protein</fullName>
    </submittedName>
</protein>
<proteinExistence type="predicted"/>
<gene>
    <name evidence="2" type="ORF">SYYSPA8_06935</name>
</gene>
<evidence type="ECO:0000313" key="2">
    <source>
        <dbReference type="EMBL" id="GLF94006.1"/>
    </source>
</evidence>
<comment type="caution">
    <text evidence="2">The sequence shown here is derived from an EMBL/GenBank/DDBJ whole genome shotgun (WGS) entry which is preliminary data.</text>
</comment>
<dbReference type="SUPFAM" id="SSF54593">
    <property type="entry name" value="Glyoxalase/Bleomycin resistance protein/Dihydroxybiphenyl dioxygenase"/>
    <property type="match status" value="1"/>
</dbReference>
<sequence length="145" mass="15084">MAVELTLEVVRVPVSDVEVAKKFYAEGCGFAVDVDQEVSPGVRVVQLTPPGSRCSIALMSGFPEAPGQTSMAPGSLHGLQLCVTDLAAAREAMIGRGVAVTPVQTIGAAGWEEGFGGVWSSFCFFSDPDGNGWAVQEAPAPLSER</sequence>
<dbReference type="Gene3D" id="3.10.180.10">
    <property type="entry name" value="2,3-Dihydroxybiphenyl 1,2-Dioxygenase, domain 1"/>
    <property type="match status" value="1"/>
</dbReference>
<keyword evidence="3" id="KW-1185">Reference proteome</keyword>
<dbReference type="InterPro" id="IPR029068">
    <property type="entry name" value="Glyas_Bleomycin-R_OHBP_Dase"/>
</dbReference>
<dbReference type="EMBL" id="BSBI01000002">
    <property type="protein sequence ID" value="GLF94006.1"/>
    <property type="molecule type" value="Genomic_DNA"/>
</dbReference>
<feature type="domain" description="VOC" evidence="1">
    <location>
        <begin position="6"/>
        <end position="138"/>
    </location>
</feature>
<organism evidence="2 3">
    <name type="scientific">Streptomyces yaizuensis</name>
    <dbReference type="NCBI Taxonomy" id="2989713"/>
    <lineage>
        <taxon>Bacteria</taxon>
        <taxon>Bacillati</taxon>
        <taxon>Actinomycetota</taxon>
        <taxon>Actinomycetes</taxon>
        <taxon>Kitasatosporales</taxon>
        <taxon>Streptomycetaceae</taxon>
        <taxon>Streptomyces</taxon>
    </lineage>
</organism>
<name>A0ABQ5NUH0_9ACTN</name>
<accession>A0ABQ5NUH0</accession>
<dbReference type="Pfam" id="PF00903">
    <property type="entry name" value="Glyoxalase"/>
    <property type="match status" value="1"/>
</dbReference>
<reference evidence="2 3" key="1">
    <citation type="submission" date="2022-10" db="EMBL/GenBank/DDBJ databases">
        <title>Draft genome sequence of Streptomyces sp. YSPA8.</title>
        <authorList>
            <person name="Moriuchi R."/>
            <person name="Dohra H."/>
            <person name="Yamamura H."/>
            <person name="Kodani S."/>
        </authorList>
    </citation>
    <scope>NUCLEOTIDE SEQUENCE [LARGE SCALE GENOMIC DNA]</scope>
    <source>
        <strain evidence="2 3">YSPA8</strain>
    </source>
</reference>
<dbReference type="Proteomes" id="UP001291653">
    <property type="component" value="Unassembled WGS sequence"/>
</dbReference>
<evidence type="ECO:0000259" key="1">
    <source>
        <dbReference type="PROSITE" id="PS51819"/>
    </source>
</evidence>